<accession>Q7MQW0</accession>
<evidence type="ECO:0000313" key="3">
    <source>
        <dbReference type="EMBL" id="CAE10970.1"/>
    </source>
</evidence>
<dbReference type="EMBL" id="BX571662">
    <property type="protein sequence ID" value="CAE10970.1"/>
    <property type="molecule type" value="Genomic_DNA"/>
</dbReference>
<dbReference type="eggNOG" id="COG0457">
    <property type="taxonomic scope" value="Bacteria"/>
</dbReference>
<evidence type="ECO:0000313" key="4">
    <source>
        <dbReference type="Proteomes" id="UP000000422"/>
    </source>
</evidence>
<proteinExistence type="predicted"/>
<gene>
    <name evidence="3" type="ordered locus">WS1967</name>
</gene>
<reference evidence="3 4" key="1">
    <citation type="journal article" date="2003" name="Proc. Natl. Acad. Sci. U.S.A.">
        <title>Complete genome sequence and analysis of Wolinella succinogenes.</title>
        <authorList>
            <person name="Baar C."/>
            <person name="Eppinger M."/>
            <person name="Raddatz G."/>
            <person name="Simon JM."/>
            <person name="Lanz C."/>
            <person name="Klimmek O."/>
            <person name="Nandakumar R."/>
            <person name="Gross R."/>
            <person name="Rosinus A."/>
            <person name="Keller H."/>
            <person name="Jagtap P."/>
            <person name="Linke B."/>
            <person name="Meyer F."/>
            <person name="Lederer H."/>
            <person name="Schuster S.C."/>
        </authorList>
    </citation>
    <scope>NUCLEOTIDE SEQUENCE [LARGE SCALE GENOMIC DNA]</scope>
    <source>
        <strain evidence="4">ATCC 29543 / DSM 1740 / CCUG 13145 / JCM 31913 / LMG 7466 / NCTC 11488 / FDC 602W</strain>
    </source>
</reference>
<dbReference type="Pfam" id="PF13432">
    <property type="entry name" value="TPR_16"/>
    <property type="match status" value="1"/>
</dbReference>
<dbReference type="AlphaFoldDB" id="Q7MQW0"/>
<name>Q7MQW0_WOLSU</name>
<sequence length="440" mass="49886">MRCLSKTFKSILLAGILAASSLEASPKAKAEAMSFYNLGQFQEAKERFLELSRANPQDPELNFYLGRSALEVKDYDTAIAAFDRVLMVDPAHARTRLEVARVYFERGYFELALKELDLVLSGKLPVNVRESVQSFRDRIEKGMSRHTWSAALLVGIEHDSNVNNDIGGKSFILPSLQLPLEGNTQKSDYNSYQGVILNHAYDIGERGGWAWESGLSAFNKSYFDQSANNLSLASLTTGPAYAHGSHKLSFPVSFDKIYLGSEGYVDVLSGGVKYKQAFSASWMGEAGILGRANDYVSKYRTRDSKEIFTYLGSKIALGEKNPWLFSLYVSYRDVNAKENIRTDVNLNEWSYKAELSKELWAKTRASVGYVRKESRYQDYDTLFLSKRDDSENRYELGLTYEISQKSLIGLSYANIHHRSNHGPFTYDKETLAAYYVWNFW</sequence>
<dbReference type="KEGG" id="wsu:WS1967"/>
<organism evidence="4">
    <name type="scientific">Wolinella succinogenes (strain ATCC 29543 / DSM 1740 / CCUG 13145 / JCM 31913 / LMG 7466 / NCTC 11488 / FDC 602W)</name>
    <name type="common">Vibrio succinogenes</name>
    <dbReference type="NCBI Taxonomy" id="273121"/>
    <lineage>
        <taxon>Bacteria</taxon>
        <taxon>Pseudomonadati</taxon>
        <taxon>Campylobacterota</taxon>
        <taxon>Epsilonproteobacteria</taxon>
        <taxon>Campylobacterales</taxon>
        <taxon>Helicobacteraceae</taxon>
        <taxon>Wolinella</taxon>
    </lineage>
</organism>
<dbReference type="InterPro" id="IPR019734">
    <property type="entry name" value="TPR_rpt"/>
</dbReference>
<dbReference type="RefSeq" id="WP_011139752.1">
    <property type="nucleotide sequence ID" value="NC_005090.1"/>
</dbReference>
<dbReference type="Gene3D" id="1.25.40.10">
    <property type="entry name" value="Tetratricopeptide repeat domain"/>
    <property type="match status" value="1"/>
</dbReference>
<evidence type="ECO:0000256" key="2">
    <source>
        <dbReference type="SAM" id="SignalP"/>
    </source>
</evidence>
<dbReference type="Proteomes" id="UP000000422">
    <property type="component" value="Chromosome"/>
</dbReference>
<feature type="chain" id="PRO_5004288635" evidence="2">
    <location>
        <begin position="25"/>
        <end position="440"/>
    </location>
</feature>
<feature type="repeat" description="TPR" evidence="1">
    <location>
        <begin position="59"/>
        <end position="92"/>
    </location>
</feature>
<evidence type="ECO:0000256" key="1">
    <source>
        <dbReference type="PROSITE-ProRule" id="PRU00339"/>
    </source>
</evidence>
<dbReference type="PROSITE" id="PS50005">
    <property type="entry name" value="TPR"/>
    <property type="match status" value="1"/>
</dbReference>
<dbReference type="STRING" id="273121.WS1967"/>
<feature type="signal peptide" evidence="2">
    <location>
        <begin position="1"/>
        <end position="24"/>
    </location>
</feature>
<dbReference type="InterPro" id="IPR011990">
    <property type="entry name" value="TPR-like_helical_dom_sf"/>
</dbReference>
<keyword evidence="1" id="KW-0802">TPR repeat</keyword>
<keyword evidence="4" id="KW-1185">Reference proteome</keyword>
<dbReference type="HOGENOM" id="CLU_049566_0_0_7"/>
<dbReference type="SUPFAM" id="SSF48452">
    <property type="entry name" value="TPR-like"/>
    <property type="match status" value="1"/>
</dbReference>
<protein>
    <submittedName>
        <fullName evidence="3">Uncharacterized protein</fullName>
    </submittedName>
</protein>
<keyword evidence="2" id="KW-0732">Signal</keyword>